<feature type="transmembrane region" description="Helical" evidence="9">
    <location>
        <begin position="229"/>
        <end position="251"/>
    </location>
</feature>
<dbReference type="GO" id="GO:0016020">
    <property type="term" value="C:membrane"/>
    <property type="evidence" value="ECO:0007669"/>
    <property type="project" value="UniProtKB-SubCell"/>
</dbReference>
<dbReference type="PANTHER" id="PTHR24223">
    <property type="entry name" value="ATP-BINDING CASSETTE SUB-FAMILY C"/>
    <property type="match status" value="1"/>
</dbReference>
<dbReference type="InterPro" id="IPR003593">
    <property type="entry name" value="AAA+_ATPase"/>
</dbReference>
<dbReference type="SMART" id="SM00382">
    <property type="entry name" value="AAA"/>
    <property type="match status" value="2"/>
</dbReference>
<dbReference type="GO" id="GO:0005524">
    <property type="term" value="F:ATP binding"/>
    <property type="evidence" value="ECO:0007669"/>
    <property type="project" value="UniProtKB-KW"/>
</dbReference>
<evidence type="ECO:0000259" key="10">
    <source>
        <dbReference type="PROSITE" id="PS50893"/>
    </source>
</evidence>
<feature type="transmembrane region" description="Helical" evidence="9">
    <location>
        <begin position="853"/>
        <end position="871"/>
    </location>
</feature>
<keyword evidence="4" id="KW-0677">Repeat</keyword>
<feature type="transmembrane region" description="Helical" evidence="9">
    <location>
        <begin position="774"/>
        <end position="798"/>
    </location>
</feature>
<dbReference type="InterPro" id="IPR027417">
    <property type="entry name" value="P-loop_NTPase"/>
</dbReference>
<dbReference type="InterPro" id="IPR011527">
    <property type="entry name" value="ABC1_TM_dom"/>
</dbReference>
<dbReference type="InterPro" id="IPR003439">
    <property type="entry name" value="ABC_transporter-like_ATP-bd"/>
</dbReference>
<dbReference type="InterPro" id="IPR017871">
    <property type="entry name" value="ABC_transporter-like_CS"/>
</dbReference>
<dbReference type="PANTHER" id="PTHR24223:SF324">
    <property type="entry name" value="LD17001P"/>
    <property type="match status" value="1"/>
</dbReference>
<dbReference type="FunFam" id="3.40.50.300:FF:000973">
    <property type="entry name" value="Multidrug resistance-associated protein 4"/>
    <property type="match status" value="1"/>
</dbReference>
<name>A0A6P8YAW5_DROAB</name>
<keyword evidence="12" id="KW-1185">Reference proteome</keyword>
<keyword evidence="3 9" id="KW-0812">Transmembrane</keyword>
<evidence type="ECO:0000256" key="3">
    <source>
        <dbReference type="ARBA" id="ARBA00022692"/>
    </source>
</evidence>
<dbReference type="CDD" id="cd18579">
    <property type="entry name" value="ABC_6TM_ABCC_D1"/>
    <property type="match status" value="1"/>
</dbReference>
<proteinExistence type="predicted"/>
<protein>
    <submittedName>
        <fullName evidence="13">Probable multidrug resistance-associated protein lethal(2)03659</fullName>
    </submittedName>
</protein>
<evidence type="ECO:0000256" key="5">
    <source>
        <dbReference type="ARBA" id="ARBA00022741"/>
    </source>
</evidence>
<evidence type="ECO:0000256" key="2">
    <source>
        <dbReference type="ARBA" id="ARBA00022448"/>
    </source>
</evidence>
<dbReference type="GeneID" id="117568572"/>
<feature type="domain" description="ABC transmembrane type-1" evidence="11">
    <location>
        <begin position="93"/>
        <end position="360"/>
    </location>
</feature>
<dbReference type="InterPro" id="IPR044746">
    <property type="entry name" value="ABCC_6TM_D1"/>
</dbReference>
<keyword evidence="7 9" id="KW-1133">Transmembrane helix</keyword>
<feature type="domain" description="ABC transmembrane type-1" evidence="11">
    <location>
        <begin position="727"/>
        <end position="1012"/>
    </location>
</feature>
<dbReference type="Gene3D" id="3.40.50.300">
    <property type="entry name" value="P-loop containing nucleotide triphosphate hydrolases"/>
    <property type="match status" value="2"/>
</dbReference>
<dbReference type="FunFam" id="1.20.1560.10:FF:000026">
    <property type="entry name" value="Multidrug resistance-associated protein lethal(2)03659"/>
    <property type="match status" value="1"/>
</dbReference>
<keyword evidence="8 9" id="KW-0472">Membrane</keyword>
<dbReference type="CDD" id="cd03244">
    <property type="entry name" value="ABCC_MRP_domain2"/>
    <property type="match status" value="1"/>
</dbReference>
<accession>A0A6P8YAW5</accession>
<evidence type="ECO:0000313" key="12">
    <source>
        <dbReference type="Proteomes" id="UP000515160"/>
    </source>
</evidence>
<dbReference type="InterPro" id="IPR036640">
    <property type="entry name" value="ABC1_TM_sf"/>
</dbReference>
<dbReference type="GO" id="GO:0016887">
    <property type="term" value="F:ATP hydrolysis activity"/>
    <property type="evidence" value="ECO:0007669"/>
    <property type="project" value="InterPro"/>
</dbReference>
<reference evidence="13" key="1">
    <citation type="submission" date="2025-08" db="UniProtKB">
        <authorList>
            <consortium name="RefSeq"/>
        </authorList>
    </citation>
    <scope>IDENTIFICATION</scope>
    <source>
        <strain evidence="13">15112-1751.03</strain>
        <tissue evidence="13">Whole Adult</tissue>
    </source>
</reference>
<dbReference type="FunFam" id="1.20.1560.10:FF:000014">
    <property type="entry name" value="Multidrug resistance-associated protein member 4"/>
    <property type="match status" value="1"/>
</dbReference>
<sequence>MNSHSNTSVKRETNPFLKANILSKWFFVWMRHAFRKGRHEELSENELYAHLPSFDSEQLTEDVQQPWIRESQRKQPSLLHLIFTFYGWQFVPICVFYSALEIAIHAFQPIFLGGLISYFAEGQTDITKESAYLYAMGIVLCSLVNSLVFHPFMFYVFAVGTRIRLACAGLIYRKCLRAGMNAGEGLGAQAISVMSIDLPQFDLTFYFFHDLWKGPVEACIFGYIMYTEIGWTALIGIAFIVLLIPLQAWAAKAATQFRTRSAEHRDERVKLMNEIITAIQVIKMYAWEQSFAKLIAAVRQREVRAIRGSMSIYAALQCTNMISKVSLFLSLIAYVYTGDVVTAQKVFILSSYYSLLNDSLLHFWPMAITTWAQTVVSARRVVDFLQQSETPTGKECSSCHDNPTLQLDSLKPEKPQQVGRVHCMESVSKGLMLSHVSASWDKPSTQQQRRAHVDDISFELHATQMVGIVGNVGSGKSTLLNVILGEVELMQGRLELHGKVSYAPQEPWIFQASIRDNILFVEPYDEHRYRAVVHACQLDTDLSLLPQGDATVVGERGISLSGGQKARISLARAVYRQADVYLFDDPLAAVDSRVGKLLMDKCFHRFLGDKLRILVTHHVQLLQQVDHLLLLESGRITQQGNYAQLRDVIEKHAAPDLEAIEADKQQVKRVLSQVDRNSKQFQDTATSASEEQSPENVFAEGQGQGAVSYETYKSYFQALGAPFWVCLVLVLFAVARACQALMDIFISRWATLEENRDYDSIEEFEATRTSMVTWYSVLLVCTLALYLLRTFGFFLLCLRISLRLHNLLFAGIIRARMFFFNTNASGRVLNRFSSDIENVDVALPQAMMDSLQFFVDVIAVLVIVAIANYWLLIPAAIMALLMYLCRAFYIGASRSLKRIESLTRSPVYSHANQTFQGLTTIRALDAMPQLEHTFHGHQNINSSALFLYTSANRAFSFWTDLICVIYIFAVTFSFLVIQQNFYSGDVGLAITQSMTLVLMCQWGMRQSAELENKMTSVERILEYAKTPSEPALETPKQIQLPANWPHEGHLRLSELHMRYSPGGTEILKGLNLETRPMEKIGIVGRTGAGKSSIIQALFRLAENEGLIEIDGQDIAQLGLHDLRSRISIIPQESVLFSGTLRFNLDPFSEKSDEALWGALQDVKLKEYVASLEGGLSCHMQEGGSNFSMGQRQLVCLARAILRNNRILIMDEATANVDADTDKLIQETIQTKFAECTVLTIAHRLHTVMDNDSVLVMDAGKMIEFGPPHELLQLKDGALLKLVNQSDALTVKYLKKIAADNYARKNKYII</sequence>
<evidence type="ECO:0000256" key="8">
    <source>
        <dbReference type="ARBA" id="ARBA00023136"/>
    </source>
</evidence>
<dbReference type="InterPro" id="IPR044726">
    <property type="entry name" value="ABCC_6TM_D2"/>
</dbReference>
<gene>
    <name evidence="13" type="primary">LOC117568572</name>
</gene>
<evidence type="ECO:0000259" key="11">
    <source>
        <dbReference type="PROSITE" id="PS50929"/>
    </source>
</evidence>
<dbReference type="SUPFAM" id="SSF52540">
    <property type="entry name" value="P-loop containing nucleoside triphosphate hydrolases"/>
    <property type="match status" value="2"/>
</dbReference>
<dbReference type="OrthoDB" id="6500128at2759"/>
<dbReference type="PROSITE" id="PS50893">
    <property type="entry name" value="ABC_TRANSPORTER_2"/>
    <property type="match status" value="2"/>
</dbReference>
<comment type="subcellular location">
    <subcellularLocation>
        <location evidence="1">Membrane</location>
        <topology evidence="1">Multi-pass membrane protein</topology>
    </subcellularLocation>
</comment>
<dbReference type="Gene3D" id="1.20.1560.10">
    <property type="entry name" value="ABC transporter type 1, transmembrane domain"/>
    <property type="match status" value="2"/>
</dbReference>
<feature type="domain" description="ABC transporter" evidence="10">
    <location>
        <begin position="431"/>
        <end position="658"/>
    </location>
</feature>
<keyword evidence="5" id="KW-0547">Nucleotide-binding</keyword>
<dbReference type="CDD" id="cd03250">
    <property type="entry name" value="ABCC_MRP_domain1"/>
    <property type="match status" value="1"/>
</dbReference>
<dbReference type="InterPro" id="IPR050173">
    <property type="entry name" value="ABC_transporter_C-like"/>
</dbReference>
<dbReference type="Proteomes" id="UP000515160">
    <property type="component" value="Chromosome 3"/>
</dbReference>
<dbReference type="CDD" id="cd18580">
    <property type="entry name" value="ABC_6TM_ABCC_D2"/>
    <property type="match status" value="1"/>
</dbReference>
<keyword evidence="6" id="KW-0067">ATP-binding</keyword>
<evidence type="ECO:0000313" key="13">
    <source>
        <dbReference type="RefSeq" id="XP_034105192.1"/>
    </source>
</evidence>
<dbReference type="RefSeq" id="XP_034105192.1">
    <property type="nucleotide sequence ID" value="XM_034249301.2"/>
</dbReference>
<feature type="transmembrane region" description="Helical" evidence="9">
    <location>
        <begin position="132"/>
        <end position="148"/>
    </location>
</feature>
<evidence type="ECO:0000256" key="9">
    <source>
        <dbReference type="SAM" id="Phobius"/>
    </source>
</evidence>
<evidence type="ECO:0000256" key="7">
    <source>
        <dbReference type="ARBA" id="ARBA00022989"/>
    </source>
</evidence>
<evidence type="ECO:0000256" key="4">
    <source>
        <dbReference type="ARBA" id="ARBA00022737"/>
    </source>
</evidence>
<feature type="transmembrane region" description="Helical" evidence="9">
    <location>
        <begin position="78"/>
        <end position="98"/>
    </location>
</feature>
<evidence type="ECO:0000256" key="6">
    <source>
        <dbReference type="ARBA" id="ARBA00022840"/>
    </source>
</evidence>
<dbReference type="Pfam" id="PF00005">
    <property type="entry name" value="ABC_tran"/>
    <property type="match status" value="2"/>
</dbReference>
<feature type="domain" description="ABC transporter" evidence="10">
    <location>
        <begin position="1050"/>
        <end position="1283"/>
    </location>
</feature>
<dbReference type="PROSITE" id="PS50929">
    <property type="entry name" value="ABC_TM1F"/>
    <property type="match status" value="2"/>
</dbReference>
<dbReference type="FunFam" id="3.40.50.300:FF:000163">
    <property type="entry name" value="Multidrug resistance-associated protein member 4"/>
    <property type="match status" value="1"/>
</dbReference>
<dbReference type="PROSITE" id="PS00211">
    <property type="entry name" value="ABC_TRANSPORTER_1"/>
    <property type="match status" value="1"/>
</dbReference>
<dbReference type="SUPFAM" id="SSF90123">
    <property type="entry name" value="ABC transporter transmembrane region"/>
    <property type="match status" value="2"/>
</dbReference>
<feature type="transmembrane region" description="Helical" evidence="9">
    <location>
        <begin position="723"/>
        <end position="746"/>
    </location>
</feature>
<evidence type="ECO:0000256" key="1">
    <source>
        <dbReference type="ARBA" id="ARBA00004141"/>
    </source>
</evidence>
<keyword evidence="2" id="KW-0813">Transport</keyword>
<dbReference type="Pfam" id="PF00664">
    <property type="entry name" value="ABC_membrane"/>
    <property type="match status" value="2"/>
</dbReference>
<organism evidence="12 13">
    <name type="scientific">Drosophila albomicans</name>
    <name type="common">Fruit fly</name>
    <dbReference type="NCBI Taxonomy" id="7291"/>
    <lineage>
        <taxon>Eukaryota</taxon>
        <taxon>Metazoa</taxon>
        <taxon>Ecdysozoa</taxon>
        <taxon>Arthropoda</taxon>
        <taxon>Hexapoda</taxon>
        <taxon>Insecta</taxon>
        <taxon>Pterygota</taxon>
        <taxon>Neoptera</taxon>
        <taxon>Endopterygota</taxon>
        <taxon>Diptera</taxon>
        <taxon>Brachycera</taxon>
        <taxon>Muscomorpha</taxon>
        <taxon>Ephydroidea</taxon>
        <taxon>Drosophilidae</taxon>
        <taxon>Drosophila</taxon>
    </lineage>
</organism>
<feature type="transmembrane region" description="Helical" evidence="9">
    <location>
        <begin position="955"/>
        <end position="975"/>
    </location>
</feature>
<dbReference type="GO" id="GO:0140359">
    <property type="term" value="F:ABC-type transporter activity"/>
    <property type="evidence" value="ECO:0007669"/>
    <property type="project" value="InterPro"/>
</dbReference>